<proteinExistence type="predicted"/>
<evidence type="ECO:0000313" key="1">
    <source>
        <dbReference type="EMBL" id="KAK9321785.1"/>
    </source>
</evidence>
<dbReference type="EMBL" id="MU970090">
    <property type="protein sequence ID" value="KAK9321785.1"/>
    <property type="molecule type" value="Genomic_DNA"/>
</dbReference>
<accession>A0ACC3TKQ4</accession>
<protein>
    <submittedName>
        <fullName evidence="1">Uncharacterized protein</fullName>
    </submittedName>
</protein>
<organism evidence="1 2">
    <name type="scientific">Lipomyces orientalis</name>
    <dbReference type="NCBI Taxonomy" id="1233043"/>
    <lineage>
        <taxon>Eukaryota</taxon>
        <taxon>Fungi</taxon>
        <taxon>Dikarya</taxon>
        <taxon>Ascomycota</taxon>
        <taxon>Saccharomycotina</taxon>
        <taxon>Lipomycetes</taxon>
        <taxon>Lipomycetales</taxon>
        <taxon>Lipomycetaceae</taxon>
        <taxon>Lipomyces</taxon>
    </lineage>
</organism>
<gene>
    <name evidence="1" type="ORF">V1517DRAFT_325382</name>
</gene>
<dbReference type="Proteomes" id="UP001489719">
    <property type="component" value="Unassembled WGS sequence"/>
</dbReference>
<reference evidence="2" key="1">
    <citation type="journal article" date="2024" name="Front. Bioeng. Biotechnol.">
        <title>Genome-scale model development and genomic sequencing of the oleaginous clade Lipomyces.</title>
        <authorList>
            <person name="Czajka J.J."/>
            <person name="Han Y."/>
            <person name="Kim J."/>
            <person name="Mondo S.J."/>
            <person name="Hofstad B.A."/>
            <person name="Robles A."/>
            <person name="Haridas S."/>
            <person name="Riley R."/>
            <person name="LaButti K."/>
            <person name="Pangilinan J."/>
            <person name="Andreopoulos W."/>
            <person name="Lipzen A."/>
            <person name="Yan J."/>
            <person name="Wang M."/>
            <person name="Ng V."/>
            <person name="Grigoriev I.V."/>
            <person name="Spatafora J.W."/>
            <person name="Magnuson J.K."/>
            <person name="Baker S.E."/>
            <person name="Pomraning K.R."/>
        </authorList>
    </citation>
    <scope>NUCLEOTIDE SEQUENCE [LARGE SCALE GENOMIC DNA]</scope>
    <source>
        <strain evidence="2">CBS 10300</strain>
    </source>
</reference>
<comment type="caution">
    <text evidence="1">The sequence shown here is derived from an EMBL/GenBank/DDBJ whole genome shotgun (WGS) entry which is preliminary data.</text>
</comment>
<sequence>MPCRLSTGVTVFPRSLRVGSRIAALHSSTIRSGRDASLSANESAPRSDLVKVDIPESSFPELYTSSIFTGNGEASRQSIGQAVQSGQPPDHVRSTMGSKRKGWADRPQTKRQQQQPLKASESTRSDPLRMAKKFNKEYSLKSWRLDDDGDVLAPLDEADRIDPRLRPNVRYLDPGSVSDADWNLLKGKKICEIDMGQICNDIHDRMGFETDATAFLDTPLPKTEVDVPKFTDIRYATSYTYIVHKDRTVTLEIPGEVWPISTDFLVNFHNQERKPTNRYPVVPKLKEGIQTSADFNRAYMKEYPMEPLFRAILEANYSRRRIDMHNIIVDSEVLVSLFTYLKCIRSDSEDLDQVSIECTKVNGRTILSLLDVVVPENKSLNLRARRRLTDTARASVYEIASTASEIGRSRISFEKGFGIRPHFRVNSVQFGKDFWMLVRFRVDARKIKGSVNAEEHQLNDEQYIDKLPWKPRLTYTDIPSPSPKDHTPYVPDKYKLATIRSAKYDVERIKGYDAYFTRIQNEIIARYNWRCDRLATIQTNTVRGSYFQEFEELYGLELIALRQVLDRFTQLDDGQYIIRNDRDRLIIYHKRDGTVDVVPSDLRAYVTECKRPESVVGKLQLNIV</sequence>
<evidence type="ECO:0000313" key="2">
    <source>
        <dbReference type="Proteomes" id="UP001489719"/>
    </source>
</evidence>
<name>A0ACC3TKQ4_9ASCO</name>
<keyword evidence="2" id="KW-1185">Reference proteome</keyword>